<organism evidence="3">
    <name type="scientific">uncultured bacterium</name>
    <name type="common">gcode 4</name>
    <dbReference type="NCBI Taxonomy" id="1234023"/>
    <lineage>
        <taxon>Bacteria</taxon>
        <taxon>environmental samples</taxon>
    </lineage>
</organism>
<proteinExistence type="predicted"/>
<keyword evidence="1" id="KW-0472">Membrane</keyword>
<dbReference type="PROSITE" id="PS51459">
    <property type="entry name" value="FIDO"/>
    <property type="match status" value="1"/>
</dbReference>
<name>K1Z554_9BACT</name>
<protein>
    <recommendedName>
        <fullName evidence="2">Fido domain-containing protein</fullName>
    </recommendedName>
</protein>
<keyword evidence="1" id="KW-1133">Transmembrane helix</keyword>
<evidence type="ECO:0000259" key="2">
    <source>
        <dbReference type="PROSITE" id="PS51459"/>
    </source>
</evidence>
<sequence length="112" mass="13458">MDFNNIPELTHIINDFLYDENYTLHPLIRNILYLLYIWCVHPFYNGNGTVYIILLSVLFLKNWYDIPDNLQEYFKICSDSDILVNARHNLDYEPLIRGFLELFPHETTQKDT</sequence>
<dbReference type="EMBL" id="AMFJ01028870">
    <property type="protein sequence ID" value="EKD44421.1"/>
    <property type="molecule type" value="Genomic_DNA"/>
</dbReference>
<dbReference type="AlphaFoldDB" id="K1Z554"/>
<feature type="transmembrane region" description="Helical" evidence="1">
    <location>
        <begin position="31"/>
        <end position="60"/>
    </location>
</feature>
<evidence type="ECO:0000313" key="3">
    <source>
        <dbReference type="EMBL" id="EKD44421.1"/>
    </source>
</evidence>
<reference evidence="3" key="1">
    <citation type="journal article" date="2012" name="Science">
        <title>Fermentation, hydrogen, and sulfur metabolism in multiple uncultivated bacterial phyla.</title>
        <authorList>
            <person name="Wrighton K.C."/>
            <person name="Thomas B.C."/>
            <person name="Sharon I."/>
            <person name="Miller C.S."/>
            <person name="Castelle C.J."/>
            <person name="VerBerkmoes N.C."/>
            <person name="Wilkins M.J."/>
            <person name="Hettich R.L."/>
            <person name="Lipton M.S."/>
            <person name="Williams K.H."/>
            <person name="Long P.E."/>
            <person name="Banfield J.F."/>
        </authorList>
    </citation>
    <scope>NUCLEOTIDE SEQUENCE [LARGE SCALE GENOMIC DNA]</scope>
</reference>
<dbReference type="InterPro" id="IPR036597">
    <property type="entry name" value="Fido-like_dom_sf"/>
</dbReference>
<keyword evidence="1" id="KW-0812">Transmembrane</keyword>
<accession>K1Z554</accession>
<gene>
    <name evidence="3" type="ORF">ACD_71C00139G0002</name>
</gene>
<dbReference type="SUPFAM" id="SSF140931">
    <property type="entry name" value="Fic-like"/>
    <property type="match status" value="1"/>
</dbReference>
<dbReference type="Gene3D" id="1.10.3290.10">
    <property type="entry name" value="Fido-like domain"/>
    <property type="match status" value="1"/>
</dbReference>
<comment type="caution">
    <text evidence="3">The sequence shown here is derived from an EMBL/GenBank/DDBJ whole genome shotgun (WGS) entry which is preliminary data.</text>
</comment>
<evidence type="ECO:0000256" key="1">
    <source>
        <dbReference type="SAM" id="Phobius"/>
    </source>
</evidence>
<feature type="domain" description="Fido" evidence="2">
    <location>
        <begin position="1"/>
        <end position="101"/>
    </location>
</feature>
<dbReference type="InterPro" id="IPR003812">
    <property type="entry name" value="Fido"/>
</dbReference>